<dbReference type="InParanoid" id="A0A0D0CL94"/>
<dbReference type="OrthoDB" id="2019666at2759"/>
<proteinExistence type="predicted"/>
<sequence>MKTASSKVKSRCFNIPEHIMLVTCYASGKFVGHAFATSQNFGHGMQIGWVTQLVVSNPYRPQEIMTFLPTGIYPP</sequence>
<dbReference type="EMBL" id="KN825592">
    <property type="protein sequence ID" value="KIK83527.1"/>
    <property type="molecule type" value="Genomic_DNA"/>
</dbReference>
<organism evidence="1 2">
    <name type="scientific">Paxillus rubicundulus Ve08.2h10</name>
    <dbReference type="NCBI Taxonomy" id="930991"/>
    <lineage>
        <taxon>Eukaryota</taxon>
        <taxon>Fungi</taxon>
        <taxon>Dikarya</taxon>
        <taxon>Basidiomycota</taxon>
        <taxon>Agaricomycotina</taxon>
        <taxon>Agaricomycetes</taxon>
        <taxon>Agaricomycetidae</taxon>
        <taxon>Boletales</taxon>
        <taxon>Paxilineae</taxon>
        <taxon>Paxillaceae</taxon>
        <taxon>Paxillus</taxon>
    </lineage>
</organism>
<evidence type="ECO:0000313" key="2">
    <source>
        <dbReference type="Proteomes" id="UP000054538"/>
    </source>
</evidence>
<dbReference type="HOGENOM" id="CLU_2671801_0_0_1"/>
<gene>
    <name evidence="1" type="ORF">PAXRUDRAFT_153140</name>
</gene>
<dbReference type="AlphaFoldDB" id="A0A0D0CL94"/>
<accession>A0A0D0CL94</accession>
<keyword evidence="2" id="KW-1185">Reference proteome</keyword>
<protein>
    <submittedName>
        <fullName evidence="1">Uncharacterized protein</fullName>
    </submittedName>
</protein>
<reference evidence="1 2" key="1">
    <citation type="submission" date="2014-04" db="EMBL/GenBank/DDBJ databases">
        <authorList>
            <consortium name="DOE Joint Genome Institute"/>
            <person name="Kuo A."/>
            <person name="Kohler A."/>
            <person name="Jargeat P."/>
            <person name="Nagy L.G."/>
            <person name="Floudas D."/>
            <person name="Copeland A."/>
            <person name="Barry K.W."/>
            <person name="Cichocki N."/>
            <person name="Veneault-Fourrey C."/>
            <person name="LaButti K."/>
            <person name="Lindquist E.A."/>
            <person name="Lipzen A."/>
            <person name="Lundell T."/>
            <person name="Morin E."/>
            <person name="Murat C."/>
            <person name="Sun H."/>
            <person name="Tunlid A."/>
            <person name="Henrissat B."/>
            <person name="Grigoriev I.V."/>
            <person name="Hibbett D.S."/>
            <person name="Martin F."/>
            <person name="Nordberg H.P."/>
            <person name="Cantor M.N."/>
            <person name="Hua S.X."/>
        </authorList>
    </citation>
    <scope>NUCLEOTIDE SEQUENCE [LARGE SCALE GENOMIC DNA]</scope>
    <source>
        <strain evidence="1 2">Ve08.2h10</strain>
    </source>
</reference>
<evidence type="ECO:0000313" key="1">
    <source>
        <dbReference type="EMBL" id="KIK83527.1"/>
    </source>
</evidence>
<dbReference type="Proteomes" id="UP000054538">
    <property type="component" value="Unassembled WGS sequence"/>
</dbReference>
<reference evidence="2" key="2">
    <citation type="submission" date="2015-01" db="EMBL/GenBank/DDBJ databases">
        <title>Evolutionary Origins and Diversification of the Mycorrhizal Mutualists.</title>
        <authorList>
            <consortium name="DOE Joint Genome Institute"/>
            <consortium name="Mycorrhizal Genomics Consortium"/>
            <person name="Kohler A."/>
            <person name="Kuo A."/>
            <person name="Nagy L.G."/>
            <person name="Floudas D."/>
            <person name="Copeland A."/>
            <person name="Barry K.W."/>
            <person name="Cichocki N."/>
            <person name="Veneault-Fourrey C."/>
            <person name="LaButti K."/>
            <person name="Lindquist E.A."/>
            <person name="Lipzen A."/>
            <person name="Lundell T."/>
            <person name="Morin E."/>
            <person name="Murat C."/>
            <person name="Riley R."/>
            <person name="Ohm R."/>
            <person name="Sun H."/>
            <person name="Tunlid A."/>
            <person name="Henrissat B."/>
            <person name="Grigoriev I.V."/>
            <person name="Hibbett D.S."/>
            <person name="Martin F."/>
        </authorList>
    </citation>
    <scope>NUCLEOTIDE SEQUENCE [LARGE SCALE GENOMIC DNA]</scope>
    <source>
        <strain evidence="2">Ve08.2h10</strain>
    </source>
</reference>
<name>A0A0D0CL94_9AGAM</name>